<name>A0A836CEV6_9STRA</name>
<sequence length="191" mass="21208">MSYLSTLMASSAMTTIHFPQSCMTSLAMLVQGIFGDDDAAVSAGPVETDIDSSRRINDALNAWAAAQIQRLRVSVALMIRVLSFRGCFEGILELFMRLLLLVDIGFDGPWGSCSGVVAEYALWKRRNCSVVIAKDVVQDWGKWIVVMTEDAMRVLKLLMVVHASLRYNQQSIASIALLDKRACLFSTREHE</sequence>
<keyword evidence="2" id="KW-1185">Reference proteome</keyword>
<evidence type="ECO:0000313" key="2">
    <source>
        <dbReference type="Proteomes" id="UP000664859"/>
    </source>
</evidence>
<accession>A0A836CEV6</accession>
<reference evidence="1" key="1">
    <citation type="submission" date="2021-02" db="EMBL/GenBank/DDBJ databases">
        <title>First Annotated Genome of the Yellow-green Alga Tribonema minus.</title>
        <authorList>
            <person name="Mahan K.M."/>
        </authorList>
    </citation>
    <scope>NUCLEOTIDE SEQUENCE</scope>
    <source>
        <strain evidence="1">UTEX B ZZ1240</strain>
    </source>
</reference>
<proteinExistence type="predicted"/>
<dbReference type="Proteomes" id="UP000664859">
    <property type="component" value="Unassembled WGS sequence"/>
</dbReference>
<protein>
    <submittedName>
        <fullName evidence="1">Uncharacterized protein</fullName>
    </submittedName>
</protein>
<dbReference type="EMBL" id="JAFCMP010000235">
    <property type="protein sequence ID" value="KAG5182603.1"/>
    <property type="molecule type" value="Genomic_DNA"/>
</dbReference>
<comment type="caution">
    <text evidence="1">The sequence shown here is derived from an EMBL/GenBank/DDBJ whole genome shotgun (WGS) entry which is preliminary data.</text>
</comment>
<gene>
    <name evidence="1" type="ORF">JKP88DRAFT_277977</name>
</gene>
<evidence type="ECO:0000313" key="1">
    <source>
        <dbReference type="EMBL" id="KAG5182603.1"/>
    </source>
</evidence>
<dbReference type="AlphaFoldDB" id="A0A836CEV6"/>
<organism evidence="1 2">
    <name type="scientific">Tribonema minus</name>
    <dbReference type="NCBI Taxonomy" id="303371"/>
    <lineage>
        <taxon>Eukaryota</taxon>
        <taxon>Sar</taxon>
        <taxon>Stramenopiles</taxon>
        <taxon>Ochrophyta</taxon>
        <taxon>PX clade</taxon>
        <taxon>Xanthophyceae</taxon>
        <taxon>Tribonematales</taxon>
        <taxon>Tribonemataceae</taxon>
        <taxon>Tribonema</taxon>
    </lineage>
</organism>